<organism evidence="1 2">
    <name type="scientific">Candidatus Nitrososphaera evergladensis SR1</name>
    <dbReference type="NCBI Taxonomy" id="1459636"/>
    <lineage>
        <taxon>Archaea</taxon>
        <taxon>Nitrososphaerota</taxon>
        <taxon>Nitrososphaeria</taxon>
        <taxon>Nitrososphaerales</taxon>
        <taxon>Nitrososphaeraceae</taxon>
        <taxon>Nitrososphaera</taxon>
    </lineage>
</organism>
<gene>
    <name evidence="1" type="ORF">NTE_00175</name>
</gene>
<dbReference type="KEGG" id="nev:NTE_00175"/>
<dbReference type="InterPro" id="IPR006311">
    <property type="entry name" value="TAT_signal"/>
</dbReference>
<sequence length="103" mass="11687">MSLARRMFLGIALASAVIIIMPTAVFSAAAENVDDNNKMTATMYIDGSSDCWKWVRYPHGFGEWQQFKTFSPCESYECHLPRYELDEVCHNVLGEKRMKATTG</sequence>
<protein>
    <submittedName>
        <fullName evidence="1">Uncharacterized protein</fullName>
    </submittedName>
</protein>
<dbReference type="EMBL" id="CP007174">
    <property type="protein sequence ID" value="AIF82257.1"/>
    <property type="molecule type" value="Genomic_DNA"/>
</dbReference>
<proteinExistence type="predicted"/>
<reference evidence="1 2" key="1">
    <citation type="journal article" date="2014" name="PLoS ONE">
        <title>Genome Sequence of Candidatus Nitrososphaera evergladensis from Group I.1b Enriched from Everglades Soil Reveals Novel Genomic Features of the Ammonia-Oxidizing Archaea.</title>
        <authorList>
            <person name="Zhalnina K.V."/>
            <person name="Dias R."/>
            <person name="Leonard M.T."/>
            <person name="Dorr de Quadros P."/>
            <person name="Camargo F.A."/>
            <person name="Drew J.C."/>
            <person name="Farmerie W.G."/>
            <person name="Daroub S.H."/>
            <person name="Triplett E.W."/>
        </authorList>
    </citation>
    <scope>NUCLEOTIDE SEQUENCE [LARGE SCALE GENOMIC DNA]</scope>
    <source>
        <strain evidence="1 2">SR1</strain>
    </source>
</reference>
<dbReference type="HOGENOM" id="CLU_2257224_0_0_2"/>
<dbReference type="Proteomes" id="UP000028194">
    <property type="component" value="Chromosome"/>
</dbReference>
<name>A0A075MN81_9ARCH</name>
<evidence type="ECO:0000313" key="2">
    <source>
        <dbReference type="Proteomes" id="UP000028194"/>
    </source>
</evidence>
<dbReference type="AlphaFoldDB" id="A0A075MN81"/>
<dbReference type="PROSITE" id="PS51318">
    <property type="entry name" value="TAT"/>
    <property type="match status" value="1"/>
</dbReference>
<accession>A0A075MN81</accession>
<keyword evidence="2" id="KW-1185">Reference proteome</keyword>
<evidence type="ECO:0000313" key="1">
    <source>
        <dbReference type="EMBL" id="AIF82257.1"/>
    </source>
</evidence>